<organism evidence="4 5">
    <name type="scientific">Adonisia turfae CCMR0081</name>
    <dbReference type="NCBI Taxonomy" id="2292702"/>
    <lineage>
        <taxon>Bacteria</taxon>
        <taxon>Bacillati</taxon>
        <taxon>Cyanobacteriota</taxon>
        <taxon>Adonisia</taxon>
        <taxon>Adonisia turfae</taxon>
    </lineage>
</organism>
<feature type="binding site" evidence="2">
    <location>
        <position position="82"/>
    </location>
    <ligand>
        <name>substrate</name>
    </ligand>
</feature>
<dbReference type="InterPro" id="IPR029033">
    <property type="entry name" value="His_PPase_superfam"/>
</dbReference>
<evidence type="ECO:0000256" key="3">
    <source>
        <dbReference type="PIRSR" id="PIRSR613078-3"/>
    </source>
</evidence>
<feature type="active site" description="Proton donor/acceptor" evidence="1">
    <location>
        <position position="110"/>
    </location>
</feature>
<reference evidence="4 5" key="1">
    <citation type="journal article" date="2020" name="Microb. Ecol.">
        <title>Ecogenomics of the Marine Benthic Filamentous Cyanobacterium Adonisia.</title>
        <authorList>
            <person name="Walter J.M."/>
            <person name="Coutinho F.H."/>
            <person name="Leomil L."/>
            <person name="Hargreaves P.I."/>
            <person name="Campeao M.E."/>
            <person name="Vieira V.V."/>
            <person name="Silva B.S."/>
            <person name="Fistarol G.O."/>
            <person name="Salomon P.S."/>
            <person name="Sawabe T."/>
            <person name="Mino S."/>
            <person name="Hosokawa M."/>
            <person name="Miyashita H."/>
            <person name="Maruyama F."/>
            <person name="van Verk M.C."/>
            <person name="Dutilh B.E."/>
            <person name="Thompson C.C."/>
            <person name="Thompson F.L."/>
        </authorList>
    </citation>
    <scope>NUCLEOTIDE SEQUENCE [LARGE SCALE GENOMIC DNA]</scope>
    <source>
        <strain evidence="4 5">CCMR0081</strain>
    </source>
</reference>
<dbReference type="Proteomes" id="UP000481033">
    <property type="component" value="Unassembled WGS sequence"/>
</dbReference>
<evidence type="ECO:0000256" key="1">
    <source>
        <dbReference type="PIRSR" id="PIRSR613078-1"/>
    </source>
</evidence>
<evidence type="ECO:0000313" key="4">
    <source>
        <dbReference type="EMBL" id="NEZ60294.1"/>
    </source>
</evidence>
<dbReference type="EMBL" id="QXHD01000004">
    <property type="protein sequence ID" value="NEZ60294.1"/>
    <property type="molecule type" value="Genomic_DNA"/>
</dbReference>
<dbReference type="InterPro" id="IPR050275">
    <property type="entry name" value="PGM_Phosphatase"/>
</dbReference>
<evidence type="ECO:0000313" key="5">
    <source>
        <dbReference type="Proteomes" id="UP000481033"/>
    </source>
</evidence>
<accession>A0A6M0RVL3</accession>
<keyword evidence="5" id="KW-1185">Reference proteome</keyword>
<feature type="site" description="Transition state stabilizer" evidence="3">
    <location>
        <position position="182"/>
    </location>
</feature>
<feature type="active site" description="Tele-phosphohistidine intermediate" evidence="1">
    <location>
        <position position="32"/>
    </location>
</feature>
<dbReference type="PANTHER" id="PTHR48100">
    <property type="entry name" value="BROAD-SPECIFICITY PHOSPHATASE YOR283W-RELATED"/>
    <property type="match status" value="1"/>
</dbReference>
<dbReference type="SUPFAM" id="SSF53254">
    <property type="entry name" value="Phosphoglycerate mutase-like"/>
    <property type="match status" value="1"/>
</dbReference>
<proteinExistence type="predicted"/>
<name>A0A6M0RVL3_9CYAN</name>
<protein>
    <submittedName>
        <fullName evidence="4">Histidine phosphatase family protein</fullName>
    </submittedName>
</protein>
<dbReference type="SMART" id="SM00855">
    <property type="entry name" value="PGAM"/>
    <property type="match status" value="1"/>
</dbReference>
<dbReference type="InterPro" id="IPR013078">
    <property type="entry name" value="His_Pase_superF_clade-1"/>
</dbReference>
<dbReference type="CDD" id="cd07067">
    <property type="entry name" value="HP_PGM_like"/>
    <property type="match status" value="1"/>
</dbReference>
<feature type="binding site" evidence="2">
    <location>
        <begin position="31"/>
        <end position="38"/>
    </location>
    <ligand>
        <name>substrate</name>
    </ligand>
</feature>
<dbReference type="Pfam" id="PF00300">
    <property type="entry name" value="His_Phos_1"/>
    <property type="match status" value="1"/>
</dbReference>
<dbReference type="GO" id="GO:0016791">
    <property type="term" value="F:phosphatase activity"/>
    <property type="evidence" value="ECO:0007669"/>
    <property type="project" value="TreeGrafter"/>
</dbReference>
<dbReference type="Gene3D" id="3.40.50.1240">
    <property type="entry name" value="Phosphoglycerate mutase-like"/>
    <property type="match status" value="1"/>
</dbReference>
<comment type="caution">
    <text evidence="4">The sequence shown here is derived from an EMBL/GenBank/DDBJ whole genome shotgun (WGS) entry which is preliminary data.</text>
</comment>
<evidence type="ECO:0000256" key="2">
    <source>
        <dbReference type="PIRSR" id="PIRSR613078-2"/>
    </source>
</evidence>
<dbReference type="PANTHER" id="PTHR48100:SF10">
    <property type="entry name" value="2-CARBOXY-D-ARABINITOL-1-PHOSPHATASE-RELATED"/>
    <property type="match status" value="1"/>
</dbReference>
<sequence length="379" mass="42861">MPKCIVCNPVVIQQRRVMRTDAFPSRIILVRHGRSSFNDQGRYQGSSDEAILTPKGVTTAQQVGAYLRSMTIDAVYTSPLLRAKQTTGEILKAIADKRPKPITVSRYLREIDLSVWEGLTYDYVRQYHRETYNCWQQQPHEFKLPADDSYHFPVKDLYQRAQKFWAHSLHHHTGKTVLIVSHGGTNHALISTAFGLSPEHHHSLQQSNCGISILEFSGQGVQLTQLNQTTAIKETLPKLKAGKEGLRLLLLPEDSLTDKACQQIAHRLATIKLDFCLSNTTGKYWLPMLLQHHSQTAQFIDDRDDFLQDWQQILADALEPEQKLITGIAIAPTNRIQTLLIQTLGGRSYEGAKLSLTPGHLSVIHYPKNHRPIVQAINI</sequence>
<dbReference type="AlphaFoldDB" id="A0A6M0RVL3"/>
<gene>
    <name evidence="4" type="ORF">DXZ20_32550</name>
</gene>